<feature type="compositionally biased region" description="Polar residues" evidence="1">
    <location>
        <begin position="119"/>
        <end position="129"/>
    </location>
</feature>
<evidence type="ECO:0000313" key="2">
    <source>
        <dbReference type="EMBL" id="EGO00035.1"/>
    </source>
</evidence>
<evidence type="ECO:0000313" key="3">
    <source>
        <dbReference type="Proteomes" id="UP000008063"/>
    </source>
</evidence>
<reference evidence="3" key="1">
    <citation type="journal article" date="2011" name="Science">
        <title>The plant cell wall-decomposing machinery underlies the functional diversity of forest fungi.</title>
        <authorList>
            <person name="Eastwood D.C."/>
            <person name="Floudas D."/>
            <person name="Binder M."/>
            <person name="Majcherczyk A."/>
            <person name="Schneider P."/>
            <person name="Aerts A."/>
            <person name="Asiegbu F.O."/>
            <person name="Baker S.E."/>
            <person name="Barry K."/>
            <person name="Bendiksby M."/>
            <person name="Blumentritt M."/>
            <person name="Coutinho P.M."/>
            <person name="Cullen D."/>
            <person name="de Vries R.P."/>
            <person name="Gathman A."/>
            <person name="Goodell B."/>
            <person name="Henrissat B."/>
            <person name="Ihrmark K."/>
            <person name="Kauserud H."/>
            <person name="Kohler A."/>
            <person name="LaButti K."/>
            <person name="Lapidus A."/>
            <person name="Lavin J.L."/>
            <person name="Lee Y.-H."/>
            <person name="Lindquist E."/>
            <person name="Lilly W."/>
            <person name="Lucas S."/>
            <person name="Morin E."/>
            <person name="Murat C."/>
            <person name="Oguiza J.A."/>
            <person name="Park J."/>
            <person name="Pisabarro A.G."/>
            <person name="Riley R."/>
            <person name="Rosling A."/>
            <person name="Salamov A."/>
            <person name="Schmidt O."/>
            <person name="Schmutz J."/>
            <person name="Skrede I."/>
            <person name="Stenlid J."/>
            <person name="Wiebenga A."/>
            <person name="Xie X."/>
            <person name="Kuees U."/>
            <person name="Hibbett D.S."/>
            <person name="Hoffmeister D."/>
            <person name="Hoegberg N."/>
            <person name="Martin F."/>
            <person name="Grigoriev I.V."/>
            <person name="Watkinson S.C."/>
        </authorList>
    </citation>
    <scope>NUCLEOTIDE SEQUENCE [LARGE SCALE GENOMIC DNA]</scope>
    <source>
        <strain evidence="3">strain S7.3</strain>
    </source>
</reference>
<evidence type="ECO:0000256" key="1">
    <source>
        <dbReference type="SAM" id="MobiDB-lite"/>
    </source>
</evidence>
<sequence>MSPRPPALKKSRTIGSTPASTPPPASPQSHEIPMVKSHETGRSLKSTASLPSMTQTPFQQSGPLPIVADAAQTTNKGSNGLGSGSTMISYIKPTKTGDEPVLPEVTKAEVDELGIRSGGSASHSNSEETTAVDAGGGVVPVRRSKSSDRSSSPLVSPGKPLSHVRAFWQNSQSGN</sequence>
<dbReference type="EMBL" id="GL945479">
    <property type="protein sequence ID" value="EGO00035.1"/>
    <property type="molecule type" value="Genomic_DNA"/>
</dbReference>
<name>F8PUK0_SERL3</name>
<dbReference type="HOGENOM" id="CLU_1533479_0_0_1"/>
<dbReference type="OrthoDB" id="6375767at2759"/>
<organism evidence="3">
    <name type="scientific">Serpula lacrymans var. lacrymans (strain S7.3)</name>
    <name type="common">Dry rot fungus</name>
    <dbReference type="NCBI Taxonomy" id="936435"/>
    <lineage>
        <taxon>Eukaryota</taxon>
        <taxon>Fungi</taxon>
        <taxon>Dikarya</taxon>
        <taxon>Basidiomycota</taxon>
        <taxon>Agaricomycotina</taxon>
        <taxon>Agaricomycetes</taxon>
        <taxon>Agaricomycetidae</taxon>
        <taxon>Boletales</taxon>
        <taxon>Coniophorineae</taxon>
        <taxon>Serpulaceae</taxon>
        <taxon>Serpula</taxon>
    </lineage>
</organism>
<dbReference type="AlphaFoldDB" id="F8PUK0"/>
<accession>F8PUK0</accession>
<dbReference type="Proteomes" id="UP000008063">
    <property type="component" value="Unassembled WGS sequence"/>
</dbReference>
<feature type="compositionally biased region" description="Polar residues" evidence="1">
    <location>
        <begin position="43"/>
        <end position="62"/>
    </location>
</feature>
<feature type="region of interest" description="Disordered" evidence="1">
    <location>
        <begin position="1"/>
        <end position="175"/>
    </location>
</feature>
<protein>
    <submittedName>
        <fullName evidence="2">Uncharacterized protein</fullName>
    </submittedName>
</protein>
<feature type="compositionally biased region" description="Polar residues" evidence="1">
    <location>
        <begin position="71"/>
        <end position="88"/>
    </location>
</feature>
<proteinExistence type="predicted"/>
<dbReference type="InParanoid" id="F8PUK0"/>
<gene>
    <name evidence="2" type="ORF">SERLA73DRAFT_180415</name>
</gene>
<keyword evidence="3" id="KW-1185">Reference proteome</keyword>